<evidence type="ECO:0000256" key="1">
    <source>
        <dbReference type="ARBA" id="ARBA00001966"/>
    </source>
</evidence>
<organism evidence="7 8">
    <name type="scientific">Methylomusa anaerophila</name>
    <dbReference type="NCBI Taxonomy" id="1930071"/>
    <lineage>
        <taxon>Bacteria</taxon>
        <taxon>Bacillati</taxon>
        <taxon>Bacillota</taxon>
        <taxon>Negativicutes</taxon>
        <taxon>Selenomonadales</taxon>
        <taxon>Sporomusaceae</taxon>
        <taxon>Methylomusa</taxon>
    </lineage>
</organism>
<dbReference type="GO" id="GO:0016829">
    <property type="term" value="F:lyase activity"/>
    <property type="evidence" value="ECO:0007669"/>
    <property type="project" value="UniProtKB-KW"/>
</dbReference>
<dbReference type="GO" id="GO:0004748">
    <property type="term" value="F:ribonucleoside-diphosphate reductase activity, thioredoxin disulfide as acceptor"/>
    <property type="evidence" value="ECO:0007669"/>
    <property type="project" value="TreeGrafter"/>
</dbReference>
<dbReference type="GO" id="GO:0051539">
    <property type="term" value="F:4 iron, 4 sulfur cluster binding"/>
    <property type="evidence" value="ECO:0007669"/>
    <property type="project" value="UniProtKB-KW"/>
</dbReference>
<dbReference type="Proteomes" id="UP000276437">
    <property type="component" value="Chromosome"/>
</dbReference>
<evidence type="ECO:0000256" key="3">
    <source>
        <dbReference type="ARBA" id="ARBA00022691"/>
    </source>
</evidence>
<keyword evidence="4" id="KW-0479">Metal-binding</keyword>
<evidence type="ECO:0000256" key="6">
    <source>
        <dbReference type="ARBA" id="ARBA00023014"/>
    </source>
</evidence>
<keyword evidence="5" id="KW-0408">Iron</keyword>
<evidence type="ECO:0000256" key="5">
    <source>
        <dbReference type="ARBA" id="ARBA00023004"/>
    </source>
</evidence>
<keyword evidence="8" id="KW-1185">Reference proteome</keyword>
<accession>A0A348AH12</accession>
<dbReference type="GO" id="GO:0043365">
    <property type="term" value="F:[formate-C-acetyltransferase]-activating enzyme activity"/>
    <property type="evidence" value="ECO:0007669"/>
    <property type="project" value="UniProtKB-EC"/>
</dbReference>
<gene>
    <name evidence="7" type="primary">pflA_1</name>
    <name evidence="7" type="ORF">MAMMFC1_01008</name>
</gene>
<evidence type="ECO:0000313" key="8">
    <source>
        <dbReference type="Proteomes" id="UP000276437"/>
    </source>
</evidence>
<dbReference type="KEGG" id="mana:MAMMFC1_01008"/>
<evidence type="ECO:0000256" key="2">
    <source>
        <dbReference type="ARBA" id="ARBA00022485"/>
    </source>
</evidence>
<protein>
    <submittedName>
        <fullName evidence="7">Pyruvate formate-lyase 1-activating enzyme</fullName>
        <ecNumber evidence="7">1.97.1.4</ecNumber>
    </submittedName>
</protein>
<dbReference type="SFLD" id="SFLDG01063">
    <property type="entry name" value="activating_enzymes__group_1"/>
    <property type="match status" value="1"/>
</dbReference>
<dbReference type="InterPro" id="IPR007197">
    <property type="entry name" value="rSAM"/>
</dbReference>
<dbReference type="EMBL" id="AP018449">
    <property type="protein sequence ID" value="BBB90360.1"/>
    <property type="molecule type" value="Genomic_DNA"/>
</dbReference>
<dbReference type="InterPro" id="IPR012837">
    <property type="entry name" value="NrdG"/>
</dbReference>
<evidence type="ECO:0000313" key="7">
    <source>
        <dbReference type="EMBL" id="BBB90360.1"/>
    </source>
</evidence>
<name>A0A348AH12_9FIRM</name>
<dbReference type="SFLD" id="SFLDF00299">
    <property type="entry name" value="anaerobic_ribonucleoside-triph"/>
    <property type="match status" value="1"/>
</dbReference>
<dbReference type="AlphaFoldDB" id="A0A348AH12"/>
<evidence type="ECO:0000256" key="4">
    <source>
        <dbReference type="ARBA" id="ARBA00022723"/>
    </source>
</evidence>
<dbReference type="RefSeq" id="WP_126307011.1">
    <property type="nucleotide sequence ID" value="NZ_AP018449.1"/>
</dbReference>
<dbReference type="PANTHER" id="PTHR30352:SF2">
    <property type="entry name" value="ANAEROBIC RIBONUCLEOSIDE-TRIPHOSPHATE REDUCTASE-ACTIVATING PROTEIN"/>
    <property type="match status" value="1"/>
</dbReference>
<sequence>MSRIRDLGARIINMAAFLPRSRVNGPGLRAVVWVQGCDRRCPGCFNQDMQPFTERELIGVRELADRILGINGIEGVTFSGGEPFEQAAALGELGKILHAKGLTVVAFSGYTLAELTAGDNPAWSQLLAVTDLLVAGPYLQDRPSDRYLCGSDNQEAVYLTDRLQAHPQVEKLAGSLVEFTIDGQGRIIVTGIVKEQRRSLTKY</sequence>
<reference evidence="7 8" key="1">
    <citation type="journal article" date="2018" name="Int. J. Syst. Evol. Microbiol.">
        <title>Methylomusa anaerophila gen. nov., sp. nov., an anaerobic methanol-utilizing bacterium isolated from a microbial fuel cell.</title>
        <authorList>
            <person name="Amano N."/>
            <person name="Yamamuro A."/>
            <person name="Miyahara M."/>
            <person name="Kouzuma A."/>
            <person name="Abe T."/>
            <person name="Watanabe K."/>
        </authorList>
    </citation>
    <scope>NUCLEOTIDE SEQUENCE [LARGE SCALE GENOMIC DNA]</scope>
    <source>
        <strain evidence="7 8">MMFC1</strain>
    </source>
</reference>
<dbReference type="OrthoDB" id="9782387at2"/>
<dbReference type="Gene3D" id="3.20.20.70">
    <property type="entry name" value="Aldolase class I"/>
    <property type="match status" value="1"/>
</dbReference>
<dbReference type="Pfam" id="PF13353">
    <property type="entry name" value="Fer4_12"/>
    <property type="match status" value="1"/>
</dbReference>
<dbReference type="GO" id="GO:0046872">
    <property type="term" value="F:metal ion binding"/>
    <property type="evidence" value="ECO:0007669"/>
    <property type="project" value="UniProtKB-KW"/>
</dbReference>
<dbReference type="SFLD" id="SFLDS00029">
    <property type="entry name" value="Radical_SAM"/>
    <property type="match status" value="1"/>
</dbReference>
<proteinExistence type="predicted"/>
<dbReference type="SFLD" id="SFLDG01066">
    <property type="entry name" value="organic_radical-activating_enz"/>
    <property type="match status" value="1"/>
</dbReference>
<dbReference type="InterPro" id="IPR058240">
    <property type="entry name" value="rSAM_sf"/>
</dbReference>
<dbReference type="PANTHER" id="PTHR30352">
    <property type="entry name" value="PYRUVATE FORMATE-LYASE-ACTIVATING ENZYME"/>
    <property type="match status" value="1"/>
</dbReference>
<keyword evidence="2" id="KW-0004">4Fe-4S</keyword>
<keyword evidence="6" id="KW-0411">Iron-sulfur</keyword>
<keyword evidence="7" id="KW-0560">Oxidoreductase</keyword>
<dbReference type="EC" id="1.97.1.4" evidence="7"/>
<keyword evidence="7" id="KW-0670">Pyruvate</keyword>
<dbReference type="SUPFAM" id="SSF102114">
    <property type="entry name" value="Radical SAM enzymes"/>
    <property type="match status" value="1"/>
</dbReference>
<keyword evidence="3" id="KW-0949">S-adenosyl-L-methionine</keyword>
<dbReference type="CDD" id="cd01335">
    <property type="entry name" value="Radical_SAM"/>
    <property type="match status" value="1"/>
</dbReference>
<dbReference type="InterPro" id="IPR034457">
    <property type="entry name" value="Organic_radical-activating"/>
</dbReference>
<dbReference type="InterPro" id="IPR013785">
    <property type="entry name" value="Aldolase_TIM"/>
</dbReference>
<keyword evidence="7" id="KW-0456">Lyase</keyword>
<comment type="cofactor">
    <cofactor evidence="1">
        <name>[4Fe-4S] cluster</name>
        <dbReference type="ChEBI" id="CHEBI:49883"/>
    </cofactor>
</comment>